<accession>A0A0L8FRX1</accession>
<feature type="transmembrane region" description="Helical" evidence="1">
    <location>
        <begin position="47"/>
        <end position="68"/>
    </location>
</feature>
<reference evidence="2" key="1">
    <citation type="submission" date="2015-07" db="EMBL/GenBank/DDBJ databases">
        <title>MeaNS - Measles Nucleotide Surveillance Program.</title>
        <authorList>
            <person name="Tran T."/>
            <person name="Druce J."/>
        </authorList>
    </citation>
    <scope>NUCLEOTIDE SEQUENCE</scope>
    <source>
        <strain evidence="2">UCB-OBI-ISO-001</strain>
        <tissue evidence="2">Gonad</tissue>
    </source>
</reference>
<proteinExistence type="predicted"/>
<keyword evidence="1" id="KW-0812">Transmembrane</keyword>
<name>A0A0L8FRX1_OCTBM</name>
<protein>
    <submittedName>
        <fullName evidence="2">Uncharacterized protein</fullName>
    </submittedName>
</protein>
<dbReference type="AlphaFoldDB" id="A0A0L8FRX1"/>
<organism evidence="2">
    <name type="scientific">Octopus bimaculoides</name>
    <name type="common">California two-spotted octopus</name>
    <dbReference type="NCBI Taxonomy" id="37653"/>
    <lineage>
        <taxon>Eukaryota</taxon>
        <taxon>Metazoa</taxon>
        <taxon>Spiralia</taxon>
        <taxon>Lophotrochozoa</taxon>
        <taxon>Mollusca</taxon>
        <taxon>Cephalopoda</taxon>
        <taxon>Coleoidea</taxon>
        <taxon>Octopodiformes</taxon>
        <taxon>Octopoda</taxon>
        <taxon>Incirrata</taxon>
        <taxon>Octopodidae</taxon>
        <taxon>Octopus</taxon>
    </lineage>
</organism>
<evidence type="ECO:0000256" key="1">
    <source>
        <dbReference type="SAM" id="Phobius"/>
    </source>
</evidence>
<sequence>MVGVMLCSHFVVNGGKTLYSMRTANRSITVQVSEMTMQRGMIFNSELLIFVSICKLSFILCASIHLYVGREHAIHFLLGNTICKGLVSYPGVYLLSKSTLLISL</sequence>
<feature type="transmembrane region" description="Helical" evidence="1">
    <location>
        <begin position="74"/>
        <end position="95"/>
    </location>
</feature>
<keyword evidence="1" id="KW-0472">Membrane</keyword>
<gene>
    <name evidence="2" type="ORF">OCBIM_22010345mg</name>
</gene>
<evidence type="ECO:0000313" key="2">
    <source>
        <dbReference type="EMBL" id="KOF67145.1"/>
    </source>
</evidence>
<keyword evidence="1" id="KW-1133">Transmembrane helix</keyword>
<dbReference type="EMBL" id="KQ427361">
    <property type="protein sequence ID" value="KOF67145.1"/>
    <property type="molecule type" value="Genomic_DNA"/>
</dbReference>